<evidence type="ECO:0000313" key="4">
    <source>
        <dbReference type="EMBL" id="KAG6534556.1"/>
    </source>
</evidence>
<dbReference type="GO" id="GO:0043682">
    <property type="term" value="F:P-type divalent copper transporter activity"/>
    <property type="evidence" value="ECO:0007669"/>
    <property type="project" value="TreeGrafter"/>
</dbReference>
<keyword evidence="1" id="KW-1278">Translocase</keyword>
<dbReference type="PANTHER" id="PTHR43520:SF19">
    <property type="entry name" value="COPPER-TRANSPORTING ATPASE PAA2, CHLOROPLASTIC"/>
    <property type="match status" value="1"/>
</dbReference>
<gene>
    <name evidence="4" type="ORF">ZIOFF_008459</name>
</gene>
<feature type="transmembrane region" description="Helical" evidence="3">
    <location>
        <begin position="191"/>
        <end position="210"/>
    </location>
</feature>
<accession>A0A8J5IGA8</accession>
<dbReference type="AlphaFoldDB" id="A0A8J5IGA8"/>
<dbReference type="GO" id="GO:0005507">
    <property type="term" value="F:copper ion binding"/>
    <property type="evidence" value="ECO:0007669"/>
    <property type="project" value="TreeGrafter"/>
</dbReference>
<dbReference type="EMBL" id="JACMSC010000002">
    <property type="protein sequence ID" value="KAG6534556.1"/>
    <property type="molecule type" value="Genomic_DNA"/>
</dbReference>
<comment type="caution">
    <text evidence="4">The sequence shown here is derived from an EMBL/GenBank/DDBJ whole genome shotgun (WGS) entry which is preliminary data.</text>
</comment>
<protein>
    <submittedName>
        <fullName evidence="4">Uncharacterized protein</fullName>
    </submittedName>
</protein>
<evidence type="ECO:0000256" key="1">
    <source>
        <dbReference type="ARBA" id="ARBA00022967"/>
    </source>
</evidence>
<feature type="transmembrane region" description="Helical" evidence="3">
    <location>
        <begin position="129"/>
        <end position="162"/>
    </location>
</feature>
<sequence>MIALCGSKGVVQRERGHPMGIVLEESKVKNKSLLRLRNAADCLRGKSASKFFIKSNFFSIRAILPSSFSSPKASRRALPPRDGLPRRTDPPSLASLAATVSLAAPVRPSVSATVSHAAPVCPSVAATKLGFLIMLFALSYLLSLLAAPSLTVTLSLVALSLLSCRDEVRLSQIVDAVSLAKATMARVYQNLASAVAYNVVAIPIAVGILLPKYDFVMTPSLFGD</sequence>
<reference evidence="4 5" key="1">
    <citation type="submission" date="2020-08" db="EMBL/GenBank/DDBJ databases">
        <title>Plant Genome Project.</title>
        <authorList>
            <person name="Zhang R.-G."/>
        </authorList>
    </citation>
    <scope>NUCLEOTIDE SEQUENCE [LARGE SCALE GENOMIC DNA]</scope>
    <source>
        <tissue evidence="4">Rhizome</tissue>
    </source>
</reference>
<keyword evidence="5" id="KW-1185">Reference proteome</keyword>
<dbReference type="PANTHER" id="PTHR43520">
    <property type="entry name" value="ATP7, ISOFORM B"/>
    <property type="match status" value="1"/>
</dbReference>
<dbReference type="GO" id="GO:0016020">
    <property type="term" value="C:membrane"/>
    <property type="evidence" value="ECO:0007669"/>
    <property type="project" value="TreeGrafter"/>
</dbReference>
<dbReference type="GO" id="GO:0055070">
    <property type="term" value="P:copper ion homeostasis"/>
    <property type="evidence" value="ECO:0007669"/>
    <property type="project" value="TreeGrafter"/>
</dbReference>
<evidence type="ECO:0000313" key="5">
    <source>
        <dbReference type="Proteomes" id="UP000734854"/>
    </source>
</evidence>
<keyword evidence="3" id="KW-0472">Membrane</keyword>
<organism evidence="4 5">
    <name type="scientific">Zingiber officinale</name>
    <name type="common">Ginger</name>
    <name type="synonym">Amomum zingiber</name>
    <dbReference type="NCBI Taxonomy" id="94328"/>
    <lineage>
        <taxon>Eukaryota</taxon>
        <taxon>Viridiplantae</taxon>
        <taxon>Streptophyta</taxon>
        <taxon>Embryophyta</taxon>
        <taxon>Tracheophyta</taxon>
        <taxon>Spermatophyta</taxon>
        <taxon>Magnoliopsida</taxon>
        <taxon>Liliopsida</taxon>
        <taxon>Zingiberales</taxon>
        <taxon>Zingiberaceae</taxon>
        <taxon>Zingiber</taxon>
    </lineage>
</organism>
<feature type="region of interest" description="Disordered" evidence="2">
    <location>
        <begin position="70"/>
        <end position="89"/>
    </location>
</feature>
<name>A0A8J5IGA8_ZINOF</name>
<dbReference type="Proteomes" id="UP000734854">
    <property type="component" value="Unassembled WGS sequence"/>
</dbReference>
<proteinExistence type="predicted"/>
<keyword evidence="3" id="KW-1133">Transmembrane helix</keyword>
<evidence type="ECO:0000256" key="3">
    <source>
        <dbReference type="SAM" id="Phobius"/>
    </source>
</evidence>
<keyword evidence="3" id="KW-0812">Transmembrane</keyword>
<evidence type="ECO:0000256" key="2">
    <source>
        <dbReference type="SAM" id="MobiDB-lite"/>
    </source>
</evidence>